<name>A0AAU9JW35_9CILI</name>
<protein>
    <submittedName>
        <fullName evidence="2">Uncharacterized protein</fullName>
    </submittedName>
</protein>
<keyword evidence="1" id="KW-0175">Coiled coil</keyword>
<dbReference type="AlphaFoldDB" id="A0AAU9JW35"/>
<feature type="coiled-coil region" evidence="1">
    <location>
        <begin position="12"/>
        <end position="39"/>
    </location>
</feature>
<proteinExistence type="predicted"/>
<organism evidence="2 3">
    <name type="scientific">Blepharisma stoltei</name>
    <dbReference type="NCBI Taxonomy" id="1481888"/>
    <lineage>
        <taxon>Eukaryota</taxon>
        <taxon>Sar</taxon>
        <taxon>Alveolata</taxon>
        <taxon>Ciliophora</taxon>
        <taxon>Postciliodesmatophora</taxon>
        <taxon>Heterotrichea</taxon>
        <taxon>Heterotrichida</taxon>
        <taxon>Blepharismidae</taxon>
        <taxon>Blepharisma</taxon>
    </lineage>
</organism>
<dbReference type="Proteomes" id="UP001162131">
    <property type="component" value="Unassembled WGS sequence"/>
</dbReference>
<reference evidence="2" key="1">
    <citation type="submission" date="2021-09" db="EMBL/GenBank/DDBJ databases">
        <authorList>
            <consortium name="AG Swart"/>
            <person name="Singh M."/>
            <person name="Singh A."/>
            <person name="Seah K."/>
            <person name="Emmerich C."/>
        </authorList>
    </citation>
    <scope>NUCLEOTIDE SEQUENCE</scope>
    <source>
        <strain evidence="2">ATCC30299</strain>
    </source>
</reference>
<evidence type="ECO:0000313" key="3">
    <source>
        <dbReference type="Proteomes" id="UP001162131"/>
    </source>
</evidence>
<evidence type="ECO:0000313" key="2">
    <source>
        <dbReference type="EMBL" id="CAG9330214.1"/>
    </source>
</evidence>
<accession>A0AAU9JW35</accession>
<comment type="caution">
    <text evidence="2">The sequence shown here is derived from an EMBL/GenBank/DDBJ whole genome shotgun (WGS) entry which is preliminary data.</text>
</comment>
<evidence type="ECO:0000256" key="1">
    <source>
        <dbReference type="SAM" id="Coils"/>
    </source>
</evidence>
<sequence length="142" mass="16569">MENLGNDIWSNNKDLNMDIETAEQQRENYYEELRKKIKNIYKLSKAFANQYKNALIPKIEEKKEIVSQSPISPAIHNTTEVVLEETDVGKLLQFVKLKVKKEYPALFNKATKALKYDIDISRLSEIYHNEAAYHTFISELSN</sequence>
<keyword evidence="3" id="KW-1185">Reference proteome</keyword>
<dbReference type="EMBL" id="CAJZBQ010000051">
    <property type="protein sequence ID" value="CAG9330214.1"/>
    <property type="molecule type" value="Genomic_DNA"/>
</dbReference>
<gene>
    <name evidence="2" type="ORF">BSTOLATCC_MIC50814</name>
</gene>